<dbReference type="VEuPathDB" id="FungiDB:AWRI3580_g3671"/>
<evidence type="ECO:0000256" key="2">
    <source>
        <dbReference type="ARBA" id="ARBA00022679"/>
    </source>
</evidence>
<sequence length="572" mass="67452">MNTPSTKKTLIFTNFEYNFINLINFYLTHHNTENPNDIIVCRIAGGWVRDKILNIPSNDIDIAIENKNVSGKLFLNNLVNFYKDNDNIHIKSFNEIHNTKFKFKNIFNTNIHATKVNPEKSKHLETAMATIFNHDIDFVSLRKEVYTNENNRIPTIEVGTPLEDCLRRDCTINSIFYNINTGYLEDLSNKGLVDLQNGIIRTPLEPMKTFTDDPLRIFRLLRFKNKLNFQYSEDLMSCFKNNHDVLVDFVYKKVSRERVAIEANKILNTNSISICKNFLKDLEYFGFERFLYSNNKNSYEDELEKLSNEKNSKKVNQKKVMLFDKITLHERTLNFFEIDLKTHIKFFIEAIESHKDLANYKLDMTTVVHAILLFSLLDPRLQYSNKNKQTDLSIIKKDIELALLSNGIAKTKVRQIIALQELLDLVNKKDFEFIVGDVDNNIEIKNRAELCFFVKEQITDFQIYNSFKNILHIFYPQHYTKFIKGLKENKIINDDNDDLDAIWNKDNLKLKWNGSMIMKHLNKKPGVWMSEVIRLQWLYYFEKELDLVNDEDTNIEDFINWVNTQSNVLKDN</sequence>
<keyword evidence="3 4" id="KW-0694">RNA-binding</keyword>
<evidence type="ECO:0000256" key="3">
    <source>
        <dbReference type="ARBA" id="ARBA00022884"/>
    </source>
</evidence>
<name>A0A1E5R783_HANUV</name>
<dbReference type="GO" id="GO:0052927">
    <property type="term" value="F:CC tRNA cytidylyltransferase activity"/>
    <property type="evidence" value="ECO:0007669"/>
    <property type="project" value="TreeGrafter"/>
</dbReference>
<evidence type="ECO:0000256" key="5">
    <source>
        <dbReference type="SAM" id="Coils"/>
    </source>
</evidence>
<evidence type="ECO:0000313" key="7">
    <source>
        <dbReference type="EMBL" id="OEJ82757.1"/>
    </source>
</evidence>
<protein>
    <submittedName>
        <fullName evidence="7">CCA tRNA nucleotidyltransferase, mitochondrial</fullName>
    </submittedName>
</protein>
<dbReference type="Gene3D" id="3.30.460.10">
    <property type="entry name" value="Beta Polymerase, domain 2"/>
    <property type="match status" value="1"/>
</dbReference>
<dbReference type="AlphaFoldDB" id="A0A1E5R783"/>
<comment type="caution">
    <text evidence="7">The sequence shown here is derived from an EMBL/GenBank/DDBJ whole genome shotgun (WGS) entry which is preliminary data.</text>
</comment>
<evidence type="ECO:0000256" key="4">
    <source>
        <dbReference type="RuleBase" id="RU003953"/>
    </source>
</evidence>
<dbReference type="InterPro" id="IPR043519">
    <property type="entry name" value="NT_sf"/>
</dbReference>
<evidence type="ECO:0000256" key="1">
    <source>
        <dbReference type="ARBA" id="ARBA00007265"/>
    </source>
</evidence>
<dbReference type="OrthoDB" id="3972813at2759"/>
<keyword evidence="5" id="KW-0175">Coiled coil</keyword>
<dbReference type="GO" id="GO:0052929">
    <property type="term" value="F:ATP:3'-cytidine-cytidine-tRNA adenylyltransferase activity"/>
    <property type="evidence" value="ECO:0007669"/>
    <property type="project" value="TreeGrafter"/>
</dbReference>
<dbReference type="EMBL" id="LPNN01000009">
    <property type="protein sequence ID" value="OEJ82757.1"/>
    <property type="molecule type" value="Genomic_DNA"/>
</dbReference>
<comment type="similarity">
    <text evidence="1 4">Belongs to the tRNA nucleotidyltransferase/poly(A) polymerase family.</text>
</comment>
<feature type="coiled-coil region" evidence="5">
    <location>
        <begin position="289"/>
        <end position="316"/>
    </location>
</feature>
<dbReference type="SUPFAM" id="SSF81301">
    <property type="entry name" value="Nucleotidyltransferase"/>
    <property type="match status" value="1"/>
</dbReference>
<proteinExistence type="inferred from homology"/>
<dbReference type="GO" id="GO:0001680">
    <property type="term" value="P:tRNA 3'-terminal CCA addition"/>
    <property type="evidence" value="ECO:0007669"/>
    <property type="project" value="UniProtKB-ARBA"/>
</dbReference>
<accession>A0A1E5R783</accession>
<dbReference type="GO" id="GO:0003723">
    <property type="term" value="F:RNA binding"/>
    <property type="evidence" value="ECO:0007669"/>
    <property type="project" value="UniProtKB-KW"/>
</dbReference>
<dbReference type="Gene3D" id="1.10.3090.10">
    <property type="entry name" value="cca-adding enzyme, domain 2"/>
    <property type="match status" value="1"/>
</dbReference>
<dbReference type="SUPFAM" id="SSF81891">
    <property type="entry name" value="Poly A polymerase C-terminal region-like"/>
    <property type="match status" value="1"/>
</dbReference>
<dbReference type="Proteomes" id="UP000095358">
    <property type="component" value="Unassembled WGS sequence"/>
</dbReference>
<dbReference type="Pfam" id="PF01743">
    <property type="entry name" value="PolyA_pol"/>
    <property type="match status" value="1"/>
</dbReference>
<evidence type="ECO:0000313" key="8">
    <source>
        <dbReference type="Proteomes" id="UP000095358"/>
    </source>
</evidence>
<dbReference type="PANTHER" id="PTHR13734:SF5">
    <property type="entry name" value="CCA TRNA NUCLEOTIDYLTRANSFERASE, MITOCHONDRIAL"/>
    <property type="match status" value="1"/>
</dbReference>
<evidence type="ECO:0000259" key="6">
    <source>
        <dbReference type="Pfam" id="PF01743"/>
    </source>
</evidence>
<keyword evidence="8" id="KW-1185">Reference proteome</keyword>
<dbReference type="STRING" id="29833.A0A1E5R783"/>
<keyword evidence="2 4" id="KW-0808">Transferase</keyword>
<dbReference type="CDD" id="cd05398">
    <property type="entry name" value="NT_ClassII-CCAase"/>
    <property type="match status" value="1"/>
</dbReference>
<reference evidence="8" key="1">
    <citation type="journal article" date="2016" name="Genome Announc.">
        <title>Genome sequences of three species of Hanseniaspora isolated from spontaneous wine fermentations.</title>
        <authorList>
            <person name="Sternes P.R."/>
            <person name="Lee D."/>
            <person name="Kutyna D.R."/>
            <person name="Borneman A.R."/>
        </authorList>
    </citation>
    <scope>NUCLEOTIDE SEQUENCE [LARGE SCALE GENOMIC DNA]</scope>
    <source>
        <strain evidence="8">AWRI3580</strain>
    </source>
</reference>
<dbReference type="InterPro" id="IPR002646">
    <property type="entry name" value="PolA_pol_head_dom"/>
</dbReference>
<dbReference type="PANTHER" id="PTHR13734">
    <property type="entry name" value="TRNA-NUCLEOTIDYLTRANSFERASE"/>
    <property type="match status" value="1"/>
</dbReference>
<gene>
    <name evidence="7" type="ORF">AWRI3580_g3671</name>
</gene>
<feature type="domain" description="Poly A polymerase head" evidence="6">
    <location>
        <begin position="41"/>
        <end position="201"/>
    </location>
</feature>
<organism evidence="7 8">
    <name type="scientific">Hanseniaspora uvarum</name>
    <name type="common">Yeast</name>
    <name type="synonym">Kloeckera apiculata</name>
    <dbReference type="NCBI Taxonomy" id="29833"/>
    <lineage>
        <taxon>Eukaryota</taxon>
        <taxon>Fungi</taxon>
        <taxon>Dikarya</taxon>
        <taxon>Ascomycota</taxon>
        <taxon>Saccharomycotina</taxon>
        <taxon>Saccharomycetes</taxon>
        <taxon>Saccharomycodales</taxon>
        <taxon>Saccharomycodaceae</taxon>
        <taxon>Hanseniaspora</taxon>
    </lineage>
</organism>